<dbReference type="RefSeq" id="WP_144612377.1">
    <property type="nucleotide sequence ID" value="NZ_CP042161.1"/>
</dbReference>
<evidence type="ECO:0000313" key="2">
    <source>
        <dbReference type="Proteomes" id="UP000317713"/>
    </source>
</evidence>
<proteinExistence type="predicted"/>
<dbReference type="Proteomes" id="UP000317713">
    <property type="component" value="Chromosome"/>
</dbReference>
<sequence length="63" mass="7454">MKRGEVVQKLNHIRYMSDEEVTLNAEWIRKVTANAYSLLKQQPRMVREQVRNITNKRLGRAGK</sequence>
<dbReference type="AlphaFoldDB" id="A0A517I0T5"/>
<gene>
    <name evidence="1" type="ORF">FPS98_00065</name>
</gene>
<name>A0A517I0T5_BREBE</name>
<dbReference type="EMBL" id="CP042161">
    <property type="protein sequence ID" value="QDS32502.1"/>
    <property type="molecule type" value="Genomic_DNA"/>
</dbReference>
<reference evidence="1 2" key="1">
    <citation type="submission" date="2019-07" db="EMBL/GenBank/DDBJ databases">
        <title>Characterization of Brevibacillus brevis HK544, as a potential biocontrol agent.</title>
        <authorList>
            <person name="Kim H."/>
        </authorList>
    </citation>
    <scope>NUCLEOTIDE SEQUENCE [LARGE SCALE GENOMIC DNA]</scope>
    <source>
        <strain evidence="1 2">HK544</strain>
    </source>
</reference>
<accession>A0A517I0T5</accession>
<organism evidence="1 2">
    <name type="scientific">Brevibacillus brevis</name>
    <name type="common">Bacillus brevis</name>
    <dbReference type="NCBI Taxonomy" id="1393"/>
    <lineage>
        <taxon>Bacteria</taxon>
        <taxon>Bacillati</taxon>
        <taxon>Bacillota</taxon>
        <taxon>Bacilli</taxon>
        <taxon>Bacillales</taxon>
        <taxon>Paenibacillaceae</taxon>
        <taxon>Brevibacillus</taxon>
    </lineage>
</organism>
<evidence type="ECO:0000313" key="1">
    <source>
        <dbReference type="EMBL" id="QDS32502.1"/>
    </source>
</evidence>
<protein>
    <submittedName>
        <fullName evidence="1">Uncharacterized protein</fullName>
    </submittedName>
</protein>